<reference evidence="1" key="1">
    <citation type="submission" date="2020-12" db="EMBL/GenBank/DDBJ databases">
        <authorList>
            <person name="Iha C."/>
        </authorList>
    </citation>
    <scope>NUCLEOTIDE SEQUENCE</scope>
</reference>
<evidence type="ECO:0000313" key="2">
    <source>
        <dbReference type="Proteomes" id="UP000708148"/>
    </source>
</evidence>
<dbReference type="Proteomes" id="UP000708148">
    <property type="component" value="Unassembled WGS sequence"/>
</dbReference>
<organism evidence="1 2">
    <name type="scientific">Ostreobium quekettii</name>
    <dbReference type="NCBI Taxonomy" id="121088"/>
    <lineage>
        <taxon>Eukaryota</taxon>
        <taxon>Viridiplantae</taxon>
        <taxon>Chlorophyta</taxon>
        <taxon>core chlorophytes</taxon>
        <taxon>Ulvophyceae</taxon>
        <taxon>TCBD clade</taxon>
        <taxon>Bryopsidales</taxon>
        <taxon>Ostreobineae</taxon>
        <taxon>Ostreobiaceae</taxon>
        <taxon>Ostreobium</taxon>
    </lineage>
</organism>
<dbReference type="AlphaFoldDB" id="A0A8S1JA37"/>
<gene>
    <name evidence="1" type="ORF">OSTQU699_LOCUS9657</name>
</gene>
<evidence type="ECO:0000313" key="1">
    <source>
        <dbReference type="EMBL" id="CAD7704302.1"/>
    </source>
</evidence>
<keyword evidence="2" id="KW-1185">Reference proteome</keyword>
<protein>
    <submittedName>
        <fullName evidence="1">Uncharacterized protein</fullName>
    </submittedName>
</protein>
<name>A0A8S1JA37_9CHLO</name>
<feature type="non-terminal residue" evidence="1">
    <location>
        <position position="1"/>
    </location>
</feature>
<comment type="caution">
    <text evidence="1">The sequence shown here is derived from an EMBL/GenBank/DDBJ whole genome shotgun (WGS) entry which is preliminary data.</text>
</comment>
<dbReference type="EMBL" id="CAJHUC010002743">
    <property type="protein sequence ID" value="CAD7704302.1"/>
    <property type="molecule type" value="Genomic_DNA"/>
</dbReference>
<sequence>MSVDLPEQELVASAPIRVRSGGTTKTVNRRAYRIKGKNGTTYLASQDSKGRMYMVDQAGNLYYDSGLPQIGWYIVDPKGKVYNLYETSGGVESKYVGNISDIKKYDVNGILGMDIPTAPIYAFEDDSISVPPKDIPFEEMITSDGQKK</sequence>
<proteinExistence type="predicted"/>
<dbReference type="OrthoDB" id="513362at2759"/>
<accession>A0A8S1JA37</accession>